<dbReference type="EMBL" id="NJES01000007">
    <property type="protein sequence ID" value="PHH80844.1"/>
    <property type="molecule type" value="Genomic_DNA"/>
</dbReference>
<gene>
    <name evidence="1" type="ORF">CDD80_6403</name>
</gene>
<comment type="caution">
    <text evidence="1">The sequence shown here is derived from an EMBL/GenBank/DDBJ whole genome shotgun (WGS) entry which is preliminary data.</text>
</comment>
<dbReference type="Proteomes" id="UP000226431">
    <property type="component" value="Unassembled WGS sequence"/>
</dbReference>
<evidence type="ECO:0000313" key="2">
    <source>
        <dbReference type="Proteomes" id="UP000226431"/>
    </source>
</evidence>
<accession>A0A2C5ZN73</accession>
<dbReference type="PANTHER" id="PTHR39398">
    <property type="entry name" value="YALI0F14311P"/>
    <property type="match status" value="1"/>
</dbReference>
<reference evidence="1 2" key="1">
    <citation type="submission" date="2017-06" db="EMBL/GenBank/DDBJ databases">
        <title>Ant-infecting Ophiocordyceps genomes reveal a high diversity of potential behavioral manipulation genes and a possible major role for enterotoxins.</title>
        <authorList>
            <person name="De Bekker C."/>
            <person name="Evans H.C."/>
            <person name="Brachmann A."/>
            <person name="Hughes D.P."/>
        </authorList>
    </citation>
    <scope>NUCLEOTIDE SEQUENCE [LARGE SCALE GENOMIC DNA]</scope>
    <source>
        <strain evidence="1 2">Map16</strain>
    </source>
</reference>
<dbReference type="AlphaFoldDB" id="A0A2C5ZN73"/>
<name>A0A2C5ZN73_9HYPO</name>
<protein>
    <recommendedName>
        <fullName evidence="3">CSN8/PSMD8/EIF3K domain-containing protein</fullName>
    </recommendedName>
</protein>
<dbReference type="STRING" id="2004952.A0A2C5ZN73"/>
<sequence>MPNRGGRAPSGPWSRLKPVEHDVLESYGLPSKGDSRLLDFKTQEKYYTNIVERYMTFCSDAGRRDELLRRFSALEIAPVSAPPAPSSSVDDLALQKPENSKALSDVLSALRKLREAIVASDRIDDFALQAYLFCIRLAVLVKRPEAYHPAALHLLRSLHPRHPLTSVELHEVAAYLVLDTACRRQQLAEAFALRRRYGLRDAKVAAVLAALVHDDSLAFWHVKAAIDGHCARIMEWAEPDMRTHALKCIGSSYLTVDIDFLERLTGSTWDELKRDYGVGWELNCRTVTIRKRKT</sequence>
<organism evidence="1 2">
    <name type="scientific">Ophiocordyceps camponoti-rufipedis</name>
    <dbReference type="NCBI Taxonomy" id="2004952"/>
    <lineage>
        <taxon>Eukaryota</taxon>
        <taxon>Fungi</taxon>
        <taxon>Dikarya</taxon>
        <taxon>Ascomycota</taxon>
        <taxon>Pezizomycotina</taxon>
        <taxon>Sordariomycetes</taxon>
        <taxon>Hypocreomycetidae</taxon>
        <taxon>Hypocreales</taxon>
        <taxon>Ophiocordycipitaceae</taxon>
        <taxon>Ophiocordyceps</taxon>
    </lineage>
</organism>
<dbReference type="PANTHER" id="PTHR39398:SF1">
    <property type="entry name" value="CSN8_PSMD8_EIF3K DOMAIN-CONTAINING PROTEIN"/>
    <property type="match status" value="1"/>
</dbReference>
<dbReference type="OrthoDB" id="2100128at2759"/>
<evidence type="ECO:0008006" key="3">
    <source>
        <dbReference type="Google" id="ProtNLM"/>
    </source>
</evidence>
<keyword evidence="2" id="KW-1185">Reference proteome</keyword>
<evidence type="ECO:0000313" key="1">
    <source>
        <dbReference type="EMBL" id="PHH80844.1"/>
    </source>
</evidence>
<proteinExistence type="predicted"/>